<dbReference type="AlphaFoldDB" id="A0A420XVJ5"/>
<name>A0A420XVJ5_9ACTN</name>
<keyword evidence="3" id="KW-1185">Reference proteome</keyword>
<protein>
    <submittedName>
        <fullName evidence="2">Uncharacterized protein</fullName>
    </submittedName>
</protein>
<evidence type="ECO:0000256" key="1">
    <source>
        <dbReference type="SAM" id="Phobius"/>
    </source>
</evidence>
<evidence type="ECO:0000313" key="3">
    <source>
        <dbReference type="Proteomes" id="UP000281955"/>
    </source>
</evidence>
<keyword evidence="1" id="KW-1133">Transmembrane helix</keyword>
<keyword evidence="1" id="KW-0472">Membrane</keyword>
<accession>A0A420XVJ5</accession>
<organism evidence="2 3">
    <name type="scientific">Motilibacter peucedani</name>
    <dbReference type="NCBI Taxonomy" id="598650"/>
    <lineage>
        <taxon>Bacteria</taxon>
        <taxon>Bacillati</taxon>
        <taxon>Actinomycetota</taxon>
        <taxon>Actinomycetes</taxon>
        <taxon>Motilibacterales</taxon>
        <taxon>Motilibacteraceae</taxon>
        <taxon>Motilibacter</taxon>
    </lineage>
</organism>
<dbReference type="Proteomes" id="UP000281955">
    <property type="component" value="Unassembled WGS sequence"/>
</dbReference>
<dbReference type="EMBL" id="RBWV01000001">
    <property type="protein sequence ID" value="RKS84308.1"/>
    <property type="molecule type" value="Genomic_DNA"/>
</dbReference>
<gene>
    <name evidence="2" type="ORF">CLV35_0125</name>
</gene>
<feature type="transmembrane region" description="Helical" evidence="1">
    <location>
        <begin position="85"/>
        <end position="103"/>
    </location>
</feature>
<sequence>MALGGLALWCLQAWRYRSAEVFAGGPVWVFGPYDEHPSPGVTAQVADSASGPGTGLRLSTDLLDHWPVGPDVYPTGGWGSAHLSVWAWVLGAVLLVALVKVAARR</sequence>
<comment type="caution">
    <text evidence="2">The sequence shown here is derived from an EMBL/GenBank/DDBJ whole genome shotgun (WGS) entry which is preliminary data.</text>
</comment>
<dbReference type="InParanoid" id="A0A420XVJ5"/>
<reference evidence="2 3" key="1">
    <citation type="submission" date="2018-10" db="EMBL/GenBank/DDBJ databases">
        <title>Genomic Encyclopedia of Archaeal and Bacterial Type Strains, Phase II (KMG-II): from individual species to whole genera.</title>
        <authorList>
            <person name="Goeker M."/>
        </authorList>
    </citation>
    <scope>NUCLEOTIDE SEQUENCE [LARGE SCALE GENOMIC DNA]</scope>
    <source>
        <strain evidence="2 3">RP-AC37</strain>
    </source>
</reference>
<evidence type="ECO:0000313" key="2">
    <source>
        <dbReference type="EMBL" id="RKS84308.1"/>
    </source>
</evidence>
<keyword evidence="1" id="KW-0812">Transmembrane</keyword>
<proteinExistence type="predicted"/>